<dbReference type="Proteomes" id="UP000236161">
    <property type="component" value="Unassembled WGS sequence"/>
</dbReference>
<proteinExistence type="predicted"/>
<keyword evidence="4" id="KW-1185">Reference proteome</keyword>
<gene>
    <name evidence="3" type="ORF">AXF42_Ash000768</name>
</gene>
<evidence type="ECO:0000256" key="2">
    <source>
        <dbReference type="SAM" id="Phobius"/>
    </source>
</evidence>
<name>A0A2I0AHA6_9ASPA</name>
<keyword evidence="2" id="KW-0472">Membrane</keyword>
<organism evidence="3 4">
    <name type="scientific">Apostasia shenzhenica</name>
    <dbReference type="NCBI Taxonomy" id="1088818"/>
    <lineage>
        <taxon>Eukaryota</taxon>
        <taxon>Viridiplantae</taxon>
        <taxon>Streptophyta</taxon>
        <taxon>Embryophyta</taxon>
        <taxon>Tracheophyta</taxon>
        <taxon>Spermatophyta</taxon>
        <taxon>Magnoliopsida</taxon>
        <taxon>Liliopsida</taxon>
        <taxon>Asparagales</taxon>
        <taxon>Orchidaceae</taxon>
        <taxon>Apostasioideae</taxon>
        <taxon>Apostasia</taxon>
    </lineage>
</organism>
<evidence type="ECO:0000313" key="3">
    <source>
        <dbReference type="EMBL" id="PKA54932.1"/>
    </source>
</evidence>
<evidence type="ECO:0000313" key="4">
    <source>
        <dbReference type="Proteomes" id="UP000236161"/>
    </source>
</evidence>
<sequence length="143" mass="16506">MLISIFLAVEDTLEVAEYDLHRDLQDAATALIRGRCRPGMIQVTSYMVHNLLAVIYIMLAIRDHDRNTREEYYSPPRTISPSPRYDRDLKSPKRSVSPDAKDRHSSRSRSYRLVSFGVWKLKESRLLPFAGLGVELMIDCFSM</sequence>
<keyword evidence="2" id="KW-1133">Transmembrane helix</keyword>
<accession>A0A2I0AHA6</accession>
<keyword evidence="2" id="KW-0812">Transmembrane</keyword>
<protein>
    <submittedName>
        <fullName evidence="3">Uncharacterized protein</fullName>
    </submittedName>
</protein>
<feature type="transmembrane region" description="Helical" evidence="2">
    <location>
        <begin position="43"/>
        <end position="61"/>
    </location>
</feature>
<dbReference type="EMBL" id="KZ451982">
    <property type="protein sequence ID" value="PKA54932.1"/>
    <property type="molecule type" value="Genomic_DNA"/>
</dbReference>
<evidence type="ECO:0000256" key="1">
    <source>
        <dbReference type="SAM" id="MobiDB-lite"/>
    </source>
</evidence>
<feature type="region of interest" description="Disordered" evidence="1">
    <location>
        <begin position="70"/>
        <end position="106"/>
    </location>
</feature>
<dbReference type="AlphaFoldDB" id="A0A2I0AHA6"/>
<reference evidence="3 4" key="1">
    <citation type="journal article" date="2017" name="Nature">
        <title>The Apostasia genome and the evolution of orchids.</title>
        <authorList>
            <person name="Zhang G.Q."/>
            <person name="Liu K.W."/>
            <person name="Li Z."/>
            <person name="Lohaus R."/>
            <person name="Hsiao Y.Y."/>
            <person name="Niu S.C."/>
            <person name="Wang J.Y."/>
            <person name="Lin Y.C."/>
            <person name="Xu Q."/>
            <person name="Chen L.J."/>
            <person name="Yoshida K."/>
            <person name="Fujiwara S."/>
            <person name="Wang Z.W."/>
            <person name="Zhang Y.Q."/>
            <person name="Mitsuda N."/>
            <person name="Wang M."/>
            <person name="Liu G.H."/>
            <person name="Pecoraro L."/>
            <person name="Huang H.X."/>
            <person name="Xiao X.J."/>
            <person name="Lin M."/>
            <person name="Wu X.Y."/>
            <person name="Wu W.L."/>
            <person name="Chen Y.Y."/>
            <person name="Chang S.B."/>
            <person name="Sakamoto S."/>
            <person name="Ohme-Takagi M."/>
            <person name="Yagi M."/>
            <person name="Zeng S.J."/>
            <person name="Shen C.Y."/>
            <person name="Yeh C.M."/>
            <person name="Luo Y.B."/>
            <person name="Tsai W.C."/>
            <person name="Van de Peer Y."/>
            <person name="Liu Z.J."/>
        </authorList>
    </citation>
    <scope>NUCLEOTIDE SEQUENCE [LARGE SCALE GENOMIC DNA]</scope>
    <source>
        <strain evidence="4">cv. Shenzhen</strain>
        <tissue evidence="3">Stem</tissue>
    </source>
</reference>